<accession>A0A017SD19</accession>
<evidence type="ECO:0000256" key="2">
    <source>
        <dbReference type="SAM" id="Phobius"/>
    </source>
</evidence>
<reference evidence="5" key="1">
    <citation type="journal article" date="2014" name="Nat. Commun.">
        <title>Genomic adaptations of the halophilic Dead Sea filamentous fungus Eurotium rubrum.</title>
        <authorList>
            <person name="Kis-Papo T."/>
            <person name="Weig A.R."/>
            <person name="Riley R."/>
            <person name="Persoh D."/>
            <person name="Salamov A."/>
            <person name="Sun H."/>
            <person name="Lipzen A."/>
            <person name="Wasser S.P."/>
            <person name="Rambold G."/>
            <person name="Grigoriev I.V."/>
            <person name="Nevo E."/>
        </authorList>
    </citation>
    <scope>NUCLEOTIDE SEQUENCE [LARGE SCALE GENOMIC DNA]</scope>
    <source>
        <strain evidence="5">CBS 135680</strain>
    </source>
</reference>
<gene>
    <name evidence="4" type="ORF">EURHEDRAFT_412777</name>
</gene>
<feature type="region of interest" description="Disordered" evidence="1">
    <location>
        <begin position="290"/>
        <end position="312"/>
    </location>
</feature>
<name>A0A017SD19_ASPRC</name>
<dbReference type="AlphaFoldDB" id="A0A017SD19"/>
<feature type="compositionally biased region" description="Basic and acidic residues" evidence="1">
    <location>
        <begin position="295"/>
        <end position="312"/>
    </location>
</feature>
<dbReference type="RefSeq" id="XP_040638616.1">
    <property type="nucleotide sequence ID" value="XM_040782000.1"/>
</dbReference>
<feature type="region of interest" description="Disordered" evidence="1">
    <location>
        <begin position="152"/>
        <end position="190"/>
    </location>
</feature>
<proteinExistence type="predicted"/>
<keyword evidence="5" id="KW-1185">Reference proteome</keyword>
<dbReference type="HOGENOM" id="CLU_891318_0_0_1"/>
<keyword evidence="2" id="KW-0812">Transmembrane</keyword>
<dbReference type="GeneID" id="63697124"/>
<sequence length="312" mass="31964">MELKPIRLATLLLSLFSLIPTTAALDCFSHNGVNANSSEFYDSARDGSLIACGTGATTCCLESEYCDVDLLCHSRSNGGYSRQYCSDPDWPEDACSQLCPSYGAAGIALTACDSAGTKFCCGPSADDCCKAGNYTQIDKSNGQIVAIGTSTIPTSSTSATPSSSANATSTSSSASATTTAADAANEDNGDGLTEQTKLGIGLGIGLGVPFFTAAGIALCLWRRSLAKGASGGGAEKSTGVEGAGVRDPNAGAPYEVTGSATPPYGYGYAGQGQWQAQEQGHDVTGNRSKNVHQLEANETRAELDAARVHEME</sequence>
<keyword evidence="2" id="KW-0472">Membrane</keyword>
<evidence type="ECO:0000256" key="3">
    <source>
        <dbReference type="SAM" id="SignalP"/>
    </source>
</evidence>
<feature type="signal peptide" evidence="3">
    <location>
        <begin position="1"/>
        <end position="24"/>
    </location>
</feature>
<dbReference type="Proteomes" id="UP000019804">
    <property type="component" value="Unassembled WGS sequence"/>
</dbReference>
<organism evidence="4 5">
    <name type="scientific">Aspergillus ruber (strain CBS 135680)</name>
    <dbReference type="NCBI Taxonomy" id="1388766"/>
    <lineage>
        <taxon>Eukaryota</taxon>
        <taxon>Fungi</taxon>
        <taxon>Dikarya</taxon>
        <taxon>Ascomycota</taxon>
        <taxon>Pezizomycotina</taxon>
        <taxon>Eurotiomycetes</taxon>
        <taxon>Eurotiomycetidae</taxon>
        <taxon>Eurotiales</taxon>
        <taxon>Aspergillaceae</taxon>
        <taxon>Aspergillus</taxon>
        <taxon>Aspergillus subgen. Aspergillus</taxon>
    </lineage>
</organism>
<evidence type="ECO:0008006" key="6">
    <source>
        <dbReference type="Google" id="ProtNLM"/>
    </source>
</evidence>
<keyword evidence="3" id="KW-0732">Signal</keyword>
<evidence type="ECO:0000313" key="5">
    <source>
        <dbReference type="Proteomes" id="UP000019804"/>
    </source>
</evidence>
<keyword evidence="2" id="KW-1133">Transmembrane helix</keyword>
<feature type="transmembrane region" description="Helical" evidence="2">
    <location>
        <begin position="198"/>
        <end position="221"/>
    </location>
</feature>
<protein>
    <recommendedName>
        <fullName evidence="6">Mid2 domain-containing protein</fullName>
    </recommendedName>
</protein>
<dbReference type="STRING" id="1388766.A0A017SD19"/>
<evidence type="ECO:0000313" key="4">
    <source>
        <dbReference type="EMBL" id="EYE94928.1"/>
    </source>
</evidence>
<dbReference type="EMBL" id="KK088424">
    <property type="protein sequence ID" value="EYE94928.1"/>
    <property type="molecule type" value="Genomic_DNA"/>
</dbReference>
<feature type="chain" id="PRO_5001499369" description="Mid2 domain-containing protein" evidence="3">
    <location>
        <begin position="25"/>
        <end position="312"/>
    </location>
</feature>
<dbReference type="OrthoDB" id="4506373at2759"/>
<feature type="compositionally biased region" description="Low complexity" evidence="1">
    <location>
        <begin position="152"/>
        <end position="183"/>
    </location>
</feature>
<evidence type="ECO:0000256" key="1">
    <source>
        <dbReference type="SAM" id="MobiDB-lite"/>
    </source>
</evidence>